<proteinExistence type="inferred from homology"/>
<dbReference type="EMBL" id="RCSS01000284">
    <property type="protein sequence ID" value="RVD92187.1"/>
    <property type="molecule type" value="Genomic_DNA"/>
</dbReference>
<evidence type="ECO:0000256" key="3">
    <source>
        <dbReference type="ARBA" id="ARBA00022801"/>
    </source>
</evidence>
<dbReference type="InterPro" id="IPR000952">
    <property type="entry name" value="AB_hydrolase_4_CS"/>
</dbReference>
<evidence type="ECO:0000256" key="1">
    <source>
        <dbReference type="ARBA" id="ARBA00010884"/>
    </source>
</evidence>
<reference evidence="6 7" key="1">
    <citation type="submission" date="2018-10" db="EMBL/GenBank/DDBJ databases">
        <title>Draft genome sequence of the microsporidian Tubulinosema ratisbonensis.</title>
        <authorList>
            <person name="Polonais V."/>
            <person name="Peyretaillade E."/>
            <person name="Niehus S."/>
            <person name="Wawrzyniak I."/>
            <person name="Franchet A."/>
            <person name="Gaspin C."/>
            <person name="Reichstadt M."/>
            <person name="Belser C."/>
            <person name="Labadie K."/>
            <person name="Delbac F."/>
            <person name="Ferrandon D."/>
        </authorList>
    </citation>
    <scope>NUCLEOTIDE SEQUENCE [LARGE SCALE GENOMIC DNA]</scope>
    <source>
        <strain evidence="6 7">Franzen</strain>
    </source>
</reference>
<feature type="active site" description="Charge relay system" evidence="4">
    <location>
        <position position="354"/>
    </location>
</feature>
<dbReference type="PROSITE" id="PS01133">
    <property type="entry name" value="UPF0017"/>
    <property type="match status" value="1"/>
</dbReference>
<dbReference type="InterPro" id="IPR029058">
    <property type="entry name" value="AB_hydrolase_fold"/>
</dbReference>
<feature type="active site" description="Charge relay system" evidence="4">
    <location>
        <position position="238"/>
    </location>
</feature>
<dbReference type="InterPro" id="IPR050960">
    <property type="entry name" value="AB_hydrolase_4_sf"/>
</dbReference>
<dbReference type="SUPFAM" id="SSF53474">
    <property type="entry name" value="alpha/beta-Hydrolases"/>
    <property type="match status" value="1"/>
</dbReference>
<protein>
    <submittedName>
        <fullName evidence="6">Esterase</fullName>
    </submittedName>
</protein>
<evidence type="ECO:0000313" key="7">
    <source>
        <dbReference type="Proteomes" id="UP000282876"/>
    </source>
</evidence>
<dbReference type="GO" id="GO:0034338">
    <property type="term" value="F:short-chain carboxylesterase activity"/>
    <property type="evidence" value="ECO:0007669"/>
    <property type="project" value="TreeGrafter"/>
</dbReference>
<evidence type="ECO:0000313" key="6">
    <source>
        <dbReference type="EMBL" id="RVD92187.1"/>
    </source>
</evidence>
<evidence type="ECO:0000256" key="2">
    <source>
        <dbReference type="ARBA" id="ARBA00022487"/>
    </source>
</evidence>
<dbReference type="PANTHER" id="PTHR10794:SF63">
    <property type="entry name" value="ALPHA_BETA HYDROLASE 1, ISOFORM A"/>
    <property type="match status" value="1"/>
</dbReference>
<dbReference type="Pfam" id="PF00561">
    <property type="entry name" value="Abhydrolase_1"/>
    <property type="match status" value="1"/>
</dbReference>
<comment type="similarity">
    <text evidence="1">Belongs to the AB hydrolase superfamily. AB hydrolase 4 family.</text>
</comment>
<dbReference type="AlphaFoldDB" id="A0A437AMD9"/>
<dbReference type="Gene3D" id="3.40.50.1820">
    <property type="entry name" value="alpha/beta hydrolase"/>
    <property type="match status" value="1"/>
</dbReference>
<dbReference type="OrthoDB" id="5954035at2759"/>
<gene>
    <name evidence="6" type="ORF">TUBRATIS_13160</name>
</gene>
<feature type="active site" description="Charge relay system" evidence="4">
    <location>
        <position position="383"/>
    </location>
</feature>
<keyword evidence="7" id="KW-1185">Reference proteome</keyword>
<organism evidence="6 7">
    <name type="scientific">Tubulinosema ratisbonensis</name>
    <dbReference type="NCBI Taxonomy" id="291195"/>
    <lineage>
        <taxon>Eukaryota</taxon>
        <taxon>Fungi</taxon>
        <taxon>Fungi incertae sedis</taxon>
        <taxon>Microsporidia</taxon>
        <taxon>Tubulinosematoidea</taxon>
        <taxon>Tubulinosematidae</taxon>
        <taxon>Tubulinosema</taxon>
    </lineage>
</organism>
<sequence>MLGYALFLFVLAYIVSLKRIVKRPMLYYQSNSVAESIAKSIPSFHKHFLPFFIYSKGYIESKVYQLRTKKHRDFQRMVLISKENEEILLDIYEIQEEPEKSVKQKKFGIFDKILTNFYFYDKILENKPVKKPKEKFTNSIKYDETFSTKNEILEKRPFSKIENILLVHGFNGSSSVSYINNLAFRLKGHRIFAVNARGSISELKSEKFFHIGYTDDLESVIEFILNNFEGNLVLIGFSMGASWVTNYLSKNVNDRISLGIGVCVPFDFYALNCKHQTSCVSLLMALEFKGYLRKHKTFKKYDYENLITVEEIDSVITTKVFNFQSVDEYYHTQSCKGKLSKIKTPMIFINTKDDPLIPYDTIPFDEIKENGLLILCLLETGGHLGMMDIFFNNSFLELSINDILKIFDKHK</sequence>
<dbReference type="STRING" id="291195.A0A437AMD9"/>
<dbReference type="GO" id="GO:0047372">
    <property type="term" value="F:monoacylglycerol lipase activity"/>
    <property type="evidence" value="ECO:0007669"/>
    <property type="project" value="TreeGrafter"/>
</dbReference>
<dbReference type="InterPro" id="IPR000073">
    <property type="entry name" value="AB_hydrolase_1"/>
</dbReference>
<feature type="domain" description="AB hydrolase-1" evidence="5">
    <location>
        <begin position="164"/>
        <end position="264"/>
    </location>
</feature>
<comment type="caution">
    <text evidence="6">The sequence shown here is derived from an EMBL/GenBank/DDBJ whole genome shotgun (WGS) entry which is preliminary data.</text>
</comment>
<dbReference type="VEuPathDB" id="MicrosporidiaDB:TUBRATIS_13160"/>
<evidence type="ECO:0000256" key="4">
    <source>
        <dbReference type="PIRSR" id="PIRSR005211-1"/>
    </source>
</evidence>
<evidence type="ECO:0000259" key="5">
    <source>
        <dbReference type="Pfam" id="PF00561"/>
    </source>
</evidence>
<name>A0A437AMD9_9MICR</name>
<accession>A0A437AMD9</accession>
<keyword evidence="2" id="KW-0719">Serine esterase</keyword>
<dbReference type="PIRSF" id="PIRSF005211">
    <property type="entry name" value="Ab_hydro_YheT"/>
    <property type="match status" value="1"/>
</dbReference>
<dbReference type="Proteomes" id="UP000282876">
    <property type="component" value="Unassembled WGS sequence"/>
</dbReference>
<dbReference type="InterPro" id="IPR012020">
    <property type="entry name" value="ABHD4"/>
</dbReference>
<dbReference type="PANTHER" id="PTHR10794">
    <property type="entry name" value="ABHYDROLASE DOMAIN-CONTAINING PROTEIN"/>
    <property type="match status" value="1"/>
</dbReference>
<keyword evidence="3" id="KW-0378">Hydrolase</keyword>